<feature type="region of interest" description="Disordered" evidence="2">
    <location>
        <begin position="1"/>
        <end position="30"/>
    </location>
</feature>
<feature type="compositionally biased region" description="Low complexity" evidence="2">
    <location>
        <begin position="71"/>
        <end position="93"/>
    </location>
</feature>
<reference evidence="5" key="1">
    <citation type="submission" date="2017-02" db="UniProtKB">
        <authorList>
            <consortium name="WormBaseParasite"/>
        </authorList>
    </citation>
    <scope>IDENTIFICATION</scope>
</reference>
<dbReference type="WBParaSite" id="SMUV_0000974701-mRNA-1">
    <property type="protein sequence ID" value="SMUV_0000974701-mRNA-1"/>
    <property type="gene ID" value="SMUV_0000974701"/>
</dbReference>
<keyword evidence="1" id="KW-0862">Zinc</keyword>
<dbReference type="STRING" id="451379.A0A0N5AXR7"/>
<dbReference type="Proteomes" id="UP000046393">
    <property type="component" value="Unplaced"/>
</dbReference>
<dbReference type="InterPro" id="IPR013087">
    <property type="entry name" value="Znf_C2H2_type"/>
</dbReference>
<keyword evidence="1" id="KW-0479">Metal-binding</keyword>
<dbReference type="Gene3D" id="3.30.160.60">
    <property type="entry name" value="Classic Zinc Finger"/>
    <property type="match status" value="1"/>
</dbReference>
<dbReference type="PROSITE" id="PS00028">
    <property type="entry name" value="ZINC_FINGER_C2H2_1"/>
    <property type="match status" value="1"/>
</dbReference>
<evidence type="ECO:0000313" key="5">
    <source>
        <dbReference type="WBParaSite" id="SMUV_0000974701-mRNA-1"/>
    </source>
</evidence>
<feature type="region of interest" description="Disordered" evidence="2">
    <location>
        <begin position="70"/>
        <end position="115"/>
    </location>
</feature>
<evidence type="ECO:0000259" key="3">
    <source>
        <dbReference type="PROSITE" id="PS50157"/>
    </source>
</evidence>
<sequence length="490" mass="55300">MLYDQKNPPVICEQGPSTPSSPTVSSNSSHFPRIRIPSLVISDSIDQMNSLTPEYPYGLDCNKLTPYRTYSTSDLGSSPQSTSSTNSNSLGNPWSAFRDYRKSNPESDTDSDVFSKDLLSPSAAFSPSPFSPFSDCSEPPDTPQSLSANLGNSPSISPHLPLKSLHFSFDDAASVEDDMDWSDLPEALPAKHEKEVKSSSSHRFPNFTIETVLSFSDEDTQAEAKEEQMPQQQQLKQQNDENAADNSCSAIPVDEGFIDDSVRHCQIDEEKDGYVERQLAEWKTRFNEQNRLLQANQLDLYPENPDARTNAYRFQDWNGLERVGGPLVLLLQQTAKASSLWHRSQSTPNIATVTYPCTSCSEVFEKQEDLQRHITLQHPDMCEMSINVRRCLLCKKYHTDELRRRSKFMKFTELKDAQGRNYVKNLSFLKQTNFCVSAPINTVEEVQVPFLITYIFEDNEALRWHVVSKHPNGNDSQLTSFKCQKCGLSG</sequence>
<evidence type="ECO:0000256" key="2">
    <source>
        <dbReference type="SAM" id="MobiDB-lite"/>
    </source>
</evidence>
<feature type="compositionally biased region" description="Polar residues" evidence="2">
    <location>
        <begin position="143"/>
        <end position="154"/>
    </location>
</feature>
<name>A0A0N5AXR7_9BILA</name>
<dbReference type="GO" id="GO:0008270">
    <property type="term" value="F:zinc ion binding"/>
    <property type="evidence" value="ECO:0007669"/>
    <property type="project" value="UniProtKB-KW"/>
</dbReference>
<accession>A0A0N5AXR7</accession>
<keyword evidence="1" id="KW-0863">Zinc-finger</keyword>
<protein>
    <submittedName>
        <fullName evidence="5">C2H2-type domain-containing protein</fullName>
    </submittedName>
</protein>
<proteinExistence type="predicted"/>
<organism evidence="4 5">
    <name type="scientific">Syphacia muris</name>
    <dbReference type="NCBI Taxonomy" id="451379"/>
    <lineage>
        <taxon>Eukaryota</taxon>
        <taxon>Metazoa</taxon>
        <taxon>Ecdysozoa</taxon>
        <taxon>Nematoda</taxon>
        <taxon>Chromadorea</taxon>
        <taxon>Rhabditida</taxon>
        <taxon>Spirurina</taxon>
        <taxon>Oxyuridomorpha</taxon>
        <taxon>Oxyuroidea</taxon>
        <taxon>Oxyuridae</taxon>
        <taxon>Syphacia</taxon>
    </lineage>
</organism>
<evidence type="ECO:0000313" key="4">
    <source>
        <dbReference type="Proteomes" id="UP000046393"/>
    </source>
</evidence>
<feature type="region of interest" description="Disordered" evidence="2">
    <location>
        <begin position="129"/>
        <end position="154"/>
    </location>
</feature>
<keyword evidence="4" id="KW-1185">Reference proteome</keyword>
<feature type="compositionally biased region" description="Low complexity" evidence="2">
    <location>
        <begin position="16"/>
        <end position="29"/>
    </location>
</feature>
<evidence type="ECO:0000256" key="1">
    <source>
        <dbReference type="PROSITE-ProRule" id="PRU00042"/>
    </source>
</evidence>
<feature type="domain" description="C2H2-type" evidence="3">
    <location>
        <begin position="355"/>
        <end position="378"/>
    </location>
</feature>
<dbReference type="AlphaFoldDB" id="A0A0N5AXR7"/>
<dbReference type="PROSITE" id="PS50157">
    <property type="entry name" value="ZINC_FINGER_C2H2_2"/>
    <property type="match status" value="1"/>
</dbReference>
<feature type="region of interest" description="Disordered" evidence="2">
    <location>
        <begin position="218"/>
        <end position="248"/>
    </location>
</feature>